<dbReference type="InterPro" id="IPR003856">
    <property type="entry name" value="LPS_length_determ_N"/>
</dbReference>
<dbReference type="InterPro" id="IPR050445">
    <property type="entry name" value="Bact_polysacc_biosynth/exp"/>
</dbReference>
<feature type="transmembrane region" description="Helical" evidence="8">
    <location>
        <begin position="506"/>
        <end position="528"/>
    </location>
</feature>
<dbReference type="RefSeq" id="WP_320425187.1">
    <property type="nucleotide sequence ID" value="NZ_JAXCLA010000007.1"/>
</dbReference>
<dbReference type="Pfam" id="PF02706">
    <property type="entry name" value="Wzz"/>
    <property type="match status" value="1"/>
</dbReference>
<dbReference type="InterPro" id="IPR032807">
    <property type="entry name" value="GNVR"/>
</dbReference>
<dbReference type="PANTHER" id="PTHR32309">
    <property type="entry name" value="TYROSINE-PROTEIN KINASE"/>
    <property type="match status" value="1"/>
</dbReference>
<evidence type="ECO:0000256" key="6">
    <source>
        <dbReference type="SAM" id="Coils"/>
    </source>
</evidence>
<keyword evidence="6" id="KW-0175">Coiled coil</keyword>
<dbReference type="InterPro" id="IPR014345">
    <property type="entry name" value="XrtA_polysacc_chain"/>
</dbReference>
<feature type="compositionally biased region" description="Basic and acidic residues" evidence="7">
    <location>
        <begin position="229"/>
        <end position="245"/>
    </location>
</feature>
<sequence>MDSLIAQVVAIVRRMWKYRWTGLLVAWVVGAVGAVVVFVLPDRYEASARIYVDTQSILKPLMSGLTVQPNVEQQVVMLSRTLISRPTVEKLVRMADLDLKNQSKAQQEATIDTVTKNLSIQSTARDNLYTLSYRASDPETAKRVVQSFASIFVESSLGSSRKDTATAATFINEQIKTYEGKLEEAETRLKEFRLKNIQSMSSDGKDSASRLAESSAQLERARLEYREAVNARDSAKQQLDGERNHGTGASGASNSTVQSLLQESNLNVATPEIDSRLDAQRRNLDSLLQRFTEQHPDVIGTRKMIKDLEEQKRKEQAELRKAALAVPTMAGGPSGSLASQELTRLLATSEVQVAAMKARVDEYQARYSQALAAIKTAPQMEAEAAQLNRDYAINKKNYEDLVARREAAAISGDLDVTSGVVDFRVIDPPRALPQPVAPNRLLLLAGAMLGALVAGVFASFAASQLRPVFHDMMELRNKVELPILGVVTRLVTDSDRRLRRVDLIRFGAASGALVGLFVLGLTVMAILLSRQVV</sequence>
<keyword evidence="5 8" id="KW-0472">Membrane</keyword>
<feature type="domain" description="Polysaccharide chain length determinant N-terminal" evidence="9">
    <location>
        <begin position="9"/>
        <end position="92"/>
    </location>
</feature>
<feature type="domain" description="Tyrosine-protein kinase G-rich" evidence="10">
    <location>
        <begin position="380"/>
        <end position="460"/>
    </location>
</feature>
<name>A0ABU5DLQ1_9BURK</name>
<evidence type="ECO:0000313" key="12">
    <source>
        <dbReference type="Proteomes" id="UP001285263"/>
    </source>
</evidence>
<feature type="coiled-coil region" evidence="6">
    <location>
        <begin position="298"/>
        <end position="373"/>
    </location>
</feature>
<gene>
    <name evidence="11" type="ORF">SNE35_22180</name>
</gene>
<evidence type="ECO:0000259" key="10">
    <source>
        <dbReference type="Pfam" id="PF13807"/>
    </source>
</evidence>
<evidence type="ECO:0000259" key="9">
    <source>
        <dbReference type="Pfam" id="PF02706"/>
    </source>
</evidence>
<dbReference type="EMBL" id="JAXCLA010000007">
    <property type="protein sequence ID" value="MDY0747230.1"/>
    <property type="molecule type" value="Genomic_DNA"/>
</dbReference>
<evidence type="ECO:0000256" key="5">
    <source>
        <dbReference type="ARBA" id="ARBA00023136"/>
    </source>
</evidence>
<keyword evidence="4 8" id="KW-1133">Transmembrane helix</keyword>
<dbReference type="Pfam" id="PF13807">
    <property type="entry name" value="GNVR"/>
    <property type="match status" value="1"/>
</dbReference>
<comment type="subcellular location">
    <subcellularLocation>
        <location evidence="1">Cell membrane</location>
        <topology evidence="1">Multi-pass membrane protein</topology>
    </subcellularLocation>
</comment>
<protein>
    <submittedName>
        <fullName evidence="11">Wzz/FepE/Etk N-terminal domain-containing protein</fullName>
    </submittedName>
</protein>
<evidence type="ECO:0000256" key="4">
    <source>
        <dbReference type="ARBA" id="ARBA00022989"/>
    </source>
</evidence>
<feature type="region of interest" description="Disordered" evidence="7">
    <location>
        <begin position="229"/>
        <end position="257"/>
    </location>
</feature>
<evidence type="ECO:0000256" key="3">
    <source>
        <dbReference type="ARBA" id="ARBA00022692"/>
    </source>
</evidence>
<evidence type="ECO:0000313" key="11">
    <source>
        <dbReference type="EMBL" id="MDY0747230.1"/>
    </source>
</evidence>
<evidence type="ECO:0000256" key="2">
    <source>
        <dbReference type="ARBA" id="ARBA00022475"/>
    </source>
</evidence>
<proteinExistence type="predicted"/>
<keyword evidence="3 8" id="KW-0812">Transmembrane</keyword>
<keyword evidence="12" id="KW-1185">Reference proteome</keyword>
<reference evidence="11 12" key="1">
    <citation type="submission" date="2023-11" db="EMBL/GenBank/DDBJ databases">
        <title>Paucibacter sp. nov., isolated from fresh soil in Korea.</title>
        <authorList>
            <person name="Le N.T.T."/>
        </authorList>
    </citation>
    <scope>NUCLEOTIDE SEQUENCE [LARGE SCALE GENOMIC DNA]</scope>
    <source>
        <strain evidence="11 12">R3-3</strain>
    </source>
</reference>
<feature type="transmembrane region" description="Helical" evidence="8">
    <location>
        <begin position="20"/>
        <end position="40"/>
    </location>
</feature>
<evidence type="ECO:0000256" key="1">
    <source>
        <dbReference type="ARBA" id="ARBA00004651"/>
    </source>
</evidence>
<dbReference type="PANTHER" id="PTHR32309:SF13">
    <property type="entry name" value="FERRIC ENTEROBACTIN TRANSPORT PROTEIN FEPE"/>
    <property type="match status" value="1"/>
</dbReference>
<dbReference type="Proteomes" id="UP001285263">
    <property type="component" value="Unassembled WGS sequence"/>
</dbReference>
<evidence type="ECO:0000256" key="7">
    <source>
        <dbReference type="SAM" id="MobiDB-lite"/>
    </source>
</evidence>
<comment type="caution">
    <text evidence="11">The sequence shown here is derived from an EMBL/GenBank/DDBJ whole genome shotgun (WGS) entry which is preliminary data.</text>
</comment>
<keyword evidence="2" id="KW-1003">Cell membrane</keyword>
<dbReference type="NCBIfam" id="TIGR03007">
    <property type="entry name" value="pepcterm_ChnLen"/>
    <property type="match status" value="1"/>
</dbReference>
<feature type="transmembrane region" description="Helical" evidence="8">
    <location>
        <begin position="441"/>
        <end position="463"/>
    </location>
</feature>
<evidence type="ECO:0000256" key="8">
    <source>
        <dbReference type="SAM" id="Phobius"/>
    </source>
</evidence>
<accession>A0ABU5DLQ1</accession>
<organism evidence="11 12">
    <name type="scientific">Roseateles agri</name>
    <dbReference type="NCBI Taxonomy" id="3098619"/>
    <lineage>
        <taxon>Bacteria</taxon>
        <taxon>Pseudomonadati</taxon>
        <taxon>Pseudomonadota</taxon>
        <taxon>Betaproteobacteria</taxon>
        <taxon>Burkholderiales</taxon>
        <taxon>Sphaerotilaceae</taxon>
        <taxon>Roseateles</taxon>
    </lineage>
</organism>